<keyword evidence="4" id="KW-1185">Reference proteome</keyword>
<organism evidence="3 4">
    <name type="scientific">Dreissena polymorpha</name>
    <name type="common">Zebra mussel</name>
    <name type="synonym">Mytilus polymorpha</name>
    <dbReference type="NCBI Taxonomy" id="45954"/>
    <lineage>
        <taxon>Eukaryota</taxon>
        <taxon>Metazoa</taxon>
        <taxon>Spiralia</taxon>
        <taxon>Lophotrochozoa</taxon>
        <taxon>Mollusca</taxon>
        <taxon>Bivalvia</taxon>
        <taxon>Autobranchia</taxon>
        <taxon>Heteroconchia</taxon>
        <taxon>Euheterodonta</taxon>
        <taxon>Imparidentia</taxon>
        <taxon>Neoheterodontei</taxon>
        <taxon>Myida</taxon>
        <taxon>Dreissenoidea</taxon>
        <taxon>Dreissenidae</taxon>
        <taxon>Dreissena</taxon>
    </lineage>
</organism>
<feature type="domain" description="B box-type" evidence="2">
    <location>
        <begin position="16"/>
        <end position="59"/>
    </location>
</feature>
<feature type="domain" description="B box-type" evidence="2">
    <location>
        <begin position="78"/>
        <end position="119"/>
    </location>
</feature>
<dbReference type="EMBL" id="JAIWYP010000010">
    <property type="protein sequence ID" value="KAH3749451.1"/>
    <property type="molecule type" value="Genomic_DNA"/>
</dbReference>
<dbReference type="InterPro" id="IPR047153">
    <property type="entry name" value="TRIM45/56/19-like"/>
</dbReference>
<dbReference type="PROSITE" id="PS50119">
    <property type="entry name" value="ZF_BBOX"/>
    <property type="match status" value="2"/>
</dbReference>
<comment type="caution">
    <text evidence="3">The sequence shown here is derived from an EMBL/GenBank/DDBJ whole genome shotgun (WGS) entry which is preliminary data.</text>
</comment>
<dbReference type="Proteomes" id="UP000828390">
    <property type="component" value="Unassembled WGS sequence"/>
</dbReference>
<keyword evidence="1" id="KW-0479">Metal-binding</keyword>
<evidence type="ECO:0000313" key="3">
    <source>
        <dbReference type="EMBL" id="KAH3749451.1"/>
    </source>
</evidence>
<reference evidence="3" key="2">
    <citation type="submission" date="2020-11" db="EMBL/GenBank/DDBJ databases">
        <authorList>
            <person name="McCartney M.A."/>
            <person name="Auch B."/>
            <person name="Kono T."/>
            <person name="Mallez S."/>
            <person name="Becker A."/>
            <person name="Gohl D.M."/>
            <person name="Silverstein K.A.T."/>
            <person name="Koren S."/>
            <person name="Bechman K.B."/>
            <person name="Herman A."/>
            <person name="Abrahante J.E."/>
            <person name="Garbe J."/>
        </authorList>
    </citation>
    <scope>NUCLEOTIDE SEQUENCE</scope>
    <source>
        <strain evidence="3">Duluth1</strain>
        <tissue evidence="3">Whole animal</tissue>
    </source>
</reference>
<protein>
    <recommendedName>
        <fullName evidence="2">B box-type domain-containing protein</fullName>
    </recommendedName>
</protein>
<dbReference type="PANTHER" id="PTHR25462:SF296">
    <property type="entry name" value="MEIOTIC P26, ISOFORM F"/>
    <property type="match status" value="1"/>
</dbReference>
<dbReference type="PANTHER" id="PTHR25462">
    <property type="entry name" value="BONUS, ISOFORM C-RELATED"/>
    <property type="match status" value="1"/>
</dbReference>
<accession>A0A9D4DHY6</accession>
<dbReference type="Gene3D" id="3.30.160.60">
    <property type="entry name" value="Classic Zinc Finger"/>
    <property type="match status" value="1"/>
</dbReference>
<dbReference type="InterPro" id="IPR000315">
    <property type="entry name" value="Znf_B-box"/>
</dbReference>
<evidence type="ECO:0000259" key="2">
    <source>
        <dbReference type="PROSITE" id="PS50119"/>
    </source>
</evidence>
<dbReference type="CDD" id="cd19756">
    <property type="entry name" value="Bbox2"/>
    <property type="match status" value="1"/>
</dbReference>
<evidence type="ECO:0000313" key="4">
    <source>
        <dbReference type="Proteomes" id="UP000828390"/>
    </source>
</evidence>
<dbReference type="GO" id="GO:0008270">
    <property type="term" value="F:zinc ion binding"/>
    <property type="evidence" value="ECO:0007669"/>
    <property type="project" value="UniProtKB-KW"/>
</dbReference>
<dbReference type="SUPFAM" id="SSF57845">
    <property type="entry name" value="B-box zinc-binding domain"/>
    <property type="match status" value="1"/>
</dbReference>
<keyword evidence="1" id="KW-0862">Zinc</keyword>
<dbReference type="AlphaFoldDB" id="A0A9D4DHY6"/>
<gene>
    <name evidence="3" type="ORF">DPMN_183949</name>
</gene>
<reference evidence="3" key="1">
    <citation type="journal article" date="2019" name="bioRxiv">
        <title>The Genome of the Zebra Mussel, Dreissena polymorpha: A Resource for Invasive Species Research.</title>
        <authorList>
            <person name="McCartney M.A."/>
            <person name="Auch B."/>
            <person name="Kono T."/>
            <person name="Mallez S."/>
            <person name="Zhang Y."/>
            <person name="Obille A."/>
            <person name="Becker A."/>
            <person name="Abrahante J.E."/>
            <person name="Garbe J."/>
            <person name="Badalamenti J.P."/>
            <person name="Herman A."/>
            <person name="Mangelson H."/>
            <person name="Liachko I."/>
            <person name="Sullivan S."/>
            <person name="Sone E.D."/>
            <person name="Koren S."/>
            <person name="Silverstein K.A.T."/>
            <person name="Beckman K.B."/>
            <person name="Gohl D.M."/>
        </authorList>
    </citation>
    <scope>NUCLEOTIDE SEQUENCE</scope>
    <source>
        <strain evidence="3">Duluth1</strain>
        <tissue evidence="3">Whole animal</tissue>
    </source>
</reference>
<proteinExistence type="predicted"/>
<sequence length="320" mass="36795">MANFSQATIDKGSDIVQDFLCSTCEDKKLDTTADFYCESCVKFYCEICINMHSQLFTKHAPFGRGYMKKWPVAKKVEDFLLKCDVHTEENLTMFCDEHSELCCTNCALLNHRQCKRITLISDKVKSQSSHLQKLTVSIKKILKKMKKLQENKEACIDFVQSSYDEQLHTIQETRRKINATLDTIEQKTLTEMKDTLTKLQASFKSDVDKCIRLWEELKQLREAIQDLNDKSRLGLSFIANNKGEAKIKQSETFLKKSSLQVKVLIRFQPNSDIVQYLSKLPGLGRIDSTQTLMVQEHPNNVFTVQGKSVHNVRISSDSDE</sequence>
<name>A0A9D4DHY6_DREPO</name>
<keyword evidence="1" id="KW-0863">Zinc-finger</keyword>
<evidence type="ECO:0000256" key="1">
    <source>
        <dbReference type="PROSITE-ProRule" id="PRU00024"/>
    </source>
</evidence>